<accession>A0A450WFA1</accession>
<evidence type="ECO:0000313" key="2">
    <source>
        <dbReference type="EMBL" id="VFK15727.1"/>
    </source>
</evidence>
<feature type="region of interest" description="Disordered" evidence="1">
    <location>
        <begin position="69"/>
        <end position="90"/>
    </location>
</feature>
<reference evidence="2" key="1">
    <citation type="submission" date="2019-02" db="EMBL/GenBank/DDBJ databases">
        <authorList>
            <person name="Gruber-Vodicka R. H."/>
            <person name="Seah K. B. B."/>
        </authorList>
    </citation>
    <scope>NUCLEOTIDE SEQUENCE</scope>
    <source>
        <strain evidence="2">BECK_BY7</strain>
    </source>
</reference>
<sequence>MVGWEINIHGGEKPPTRRSWNLKMGSPFTTRQIAGRLHVGSKCTGKSHVNHIDDAEQENGKKRIQFNRSQLAEENDSSGVANKKWSSPWV</sequence>
<feature type="region of interest" description="Disordered" evidence="1">
    <location>
        <begin position="1"/>
        <end position="20"/>
    </location>
</feature>
<organism evidence="2">
    <name type="scientific">Candidatus Kentrum sp. LFY</name>
    <dbReference type="NCBI Taxonomy" id="2126342"/>
    <lineage>
        <taxon>Bacteria</taxon>
        <taxon>Pseudomonadati</taxon>
        <taxon>Pseudomonadota</taxon>
        <taxon>Gammaproteobacteria</taxon>
        <taxon>Candidatus Kentrum</taxon>
    </lineage>
</organism>
<name>A0A450WFA1_9GAMM</name>
<dbReference type="EMBL" id="CAADFN010000017">
    <property type="protein sequence ID" value="VFK15727.1"/>
    <property type="molecule type" value="Genomic_DNA"/>
</dbReference>
<dbReference type="AlphaFoldDB" id="A0A450WFA1"/>
<evidence type="ECO:0000256" key="1">
    <source>
        <dbReference type="SAM" id="MobiDB-lite"/>
    </source>
</evidence>
<protein>
    <submittedName>
        <fullName evidence="2">Uncharacterized protein</fullName>
    </submittedName>
</protein>
<feature type="compositionally biased region" description="Polar residues" evidence="1">
    <location>
        <begin position="69"/>
        <end position="80"/>
    </location>
</feature>
<proteinExistence type="predicted"/>
<gene>
    <name evidence="2" type="ORF">BECKLFY1418C_GA0070996_101735</name>
</gene>